<evidence type="ECO:0000256" key="4">
    <source>
        <dbReference type="ARBA" id="ARBA00022741"/>
    </source>
</evidence>
<dbReference type="Gene3D" id="3.30.930.10">
    <property type="entry name" value="Bira Bifunctional Protein, Domain 2"/>
    <property type="match status" value="1"/>
</dbReference>
<keyword evidence="2 9" id="KW-0436">Ligase</keyword>
<sequence length="392" mass="44260">MRIRLVLLSLVPLLFILNTSFAYPTSASTFTTTTTTSPQPTTMPHPEEYIELQQQISFTKRTFGEELSKALNLVLVECPILSRVGDGTQDNLSGFEKAVQVRVKDIAEANYEVVHSLAKWKRKTLGDYKFPAGQGIYTQMKALRVEETLDNTHSVFVDQWDWEKVMASENRTVDFLQSTVTAIYEAMRTTEREVCAKFPSITPILPEKIAFVHSQQLLEKYPDLDPKARERAVVKKFGAVFLIGIGGELTNGDRHDARAPDYDDWSTPVDLDAAKTCFPHEDHPTVNSLVSLKGLNGDILVHNPALDDVLELSSMGIRVDAETLKRQLEITGDHDRMRYDWHKRLMEGNLPQTIGGGIGQSRFVMFMLRKKHIGEVQCSVWTKDIIAHNNVL</sequence>
<name>U5KLP3_STROO</name>
<evidence type="ECO:0000256" key="6">
    <source>
        <dbReference type="ARBA" id="ARBA00022888"/>
    </source>
</evidence>
<dbReference type="EMBL" id="KC545055">
    <property type="protein sequence ID" value="AGT02585.1"/>
    <property type="molecule type" value="Genomic_DNA"/>
</dbReference>
<dbReference type="GO" id="GO:0005524">
    <property type="term" value="F:ATP binding"/>
    <property type="evidence" value="ECO:0007669"/>
    <property type="project" value="UniProtKB-KW"/>
</dbReference>
<evidence type="ECO:0000256" key="1">
    <source>
        <dbReference type="ARBA" id="ARBA00022490"/>
    </source>
</evidence>
<dbReference type="InterPro" id="IPR045864">
    <property type="entry name" value="aa-tRNA-synth_II/BPL/LPL"/>
</dbReference>
<dbReference type="PANTHER" id="PTHR30073:SF5">
    <property type="entry name" value="ASPARTATE--AMMONIA LIGASE"/>
    <property type="match status" value="1"/>
</dbReference>
<dbReference type="InterPro" id="IPR004618">
    <property type="entry name" value="AsnA"/>
</dbReference>
<dbReference type="InterPro" id="IPR006195">
    <property type="entry name" value="aa-tRNA-synth_II"/>
</dbReference>
<keyword evidence="1" id="KW-0963">Cytoplasm</keyword>
<feature type="domain" description="Aminoacyl-transfer RNA synthetases class-II family profile" evidence="8">
    <location>
        <begin position="58"/>
        <end position="368"/>
    </location>
</feature>
<dbReference type="AlphaFoldDB" id="U5KLP3"/>
<keyword evidence="4" id="KW-0547">Nucleotide-binding</keyword>
<evidence type="ECO:0000256" key="7">
    <source>
        <dbReference type="SAM" id="SignalP"/>
    </source>
</evidence>
<dbReference type="NCBIfam" id="TIGR00669">
    <property type="entry name" value="asnA"/>
    <property type="match status" value="1"/>
</dbReference>
<proteinExistence type="predicted"/>
<organism evidence="9">
    <name type="scientific">Strigomonas oncopelti</name>
    <name type="common">Parasitic flagellate</name>
    <name type="synonym">Crithidia oncopelti</name>
    <dbReference type="NCBI Taxonomy" id="5657"/>
    <lineage>
        <taxon>Eukaryota</taxon>
        <taxon>Discoba</taxon>
        <taxon>Euglenozoa</taxon>
        <taxon>Kinetoplastea</taxon>
        <taxon>Metakinetoplastina</taxon>
        <taxon>Trypanosomatida</taxon>
        <taxon>Trypanosomatidae</taxon>
        <taxon>Strigomonadinae</taxon>
        <taxon>Strigomonas</taxon>
    </lineage>
</organism>
<keyword evidence="3" id="KW-0028">Amino-acid biosynthesis</keyword>
<reference evidence="9" key="1">
    <citation type="submission" date="2013-01" db="EMBL/GenBank/DDBJ databases">
        <title>Genomic Cooperation Between Trypanosomatids and Their Bacterial Endosymbionts in the Synthesis of Essential Amino Acids Heavily Influenced by Multiple Lateral Gene Transfer Events.</title>
        <authorList>
            <person name="Alves J.M.P."/>
            <person name="Klein C."/>
            <person name="Maia da Silva F."/>
            <person name="Costa Martins A.G."/>
            <person name="Serrano M.G."/>
            <person name="Buck G.A."/>
            <person name="Vasconcelos A.T.R."/>
            <person name="France-Sagot M."/>
            <person name="Teixeira M.M.G."/>
            <person name="Motta M.C.M."/>
            <person name="Camargo E.P."/>
        </authorList>
    </citation>
    <scope>NUCLEOTIDE SEQUENCE</scope>
</reference>
<dbReference type="PROSITE" id="PS50862">
    <property type="entry name" value="AA_TRNA_LIGASE_II"/>
    <property type="match status" value="1"/>
</dbReference>
<dbReference type="GO" id="GO:0004071">
    <property type="term" value="F:aspartate-ammonia ligase activity"/>
    <property type="evidence" value="ECO:0007669"/>
    <property type="project" value="UniProtKB-EC"/>
</dbReference>
<dbReference type="Pfam" id="PF03590">
    <property type="entry name" value="AsnA"/>
    <property type="match status" value="1"/>
</dbReference>
<dbReference type="PANTHER" id="PTHR30073">
    <property type="entry name" value="ASPARTATE--AMMONIA LIGASE"/>
    <property type="match status" value="1"/>
</dbReference>
<accession>U5KLP3</accession>
<evidence type="ECO:0000259" key="8">
    <source>
        <dbReference type="PROSITE" id="PS50862"/>
    </source>
</evidence>
<keyword evidence="5" id="KW-0067">ATP-binding</keyword>
<evidence type="ECO:0000256" key="2">
    <source>
        <dbReference type="ARBA" id="ARBA00022598"/>
    </source>
</evidence>
<protein>
    <submittedName>
        <fullName evidence="9">Aspartate-ammonia ligase</fullName>
        <ecNumber evidence="9">6.3.1.1</ecNumber>
    </submittedName>
</protein>
<keyword evidence="7" id="KW-0732">Signal</keyword>
<dbReference type="GO" id="GO:0005829">
    <property type="term" value="C:cytosol"/>
    <property type="evidence" value="ECO:0007669"/>
    <property type="project" value="TreeGrafter"/>
</dbReference>
<keyword evidence="6" id="KW-0061">Asparagine biosynthesis</keyword>
<evidence type="ECO:0000256" key="5">
    <source>
        <dbReference type="ARBA" id="ARBA00022840"/>
    </source>
</evidence>
<evidence type="ECO:0000313" key="9">
    <source>
        <dbReference type="EMBL" id="AGT02585.1"/>
    </source>
</evidence>
<dbReference type="SUPFAM" id="SSF55681">
    <property type="entry name" value="Class II aaRS and biotin synthetases"/>
    <property type="match status" value="1"/>
</dbReference>
<evidence type="ECO:0000256" key="3">
    <source>
        <dbReference type="ARBA" id="ARBA00022605"/>
    </source>
</evidence>
<dbReference type="GO" id="GO:0006529">
    <property type="term" value="P:asparagine biosynthetic process"/>
    <property type="evidence" value="ECO:0007669"/>
    <property type="project" value="UniProtKB-KW"/>
</dbReference>
<feature type="chain" id="PRO_5004662125" evidence="7">
    <location>
        <begin position="23"/>
        <end position="392"/>
    </location>
</feature>
<dbReference type="EC" id="6.3.1.1" evidence="9"/>
<feature type="signal peptide" evidence="7">
    <location>
        <begin position="1"/>
        <end position="22"/>
    </location>
</feature>